<organism evidence="1 2">
    <name type="scientific">Artomyces pyxidatus</name>
    <dbReference type="NCBI Taxonomy" id="48021"/>
    <lineage>
        <taxon>Eukaryota</taxon>
        <taxon>Fungi</taxon>
        <taxon>Dikarya</taxon>
        <taxon>Basidiomycota</taxon>
        <taxon>Agaricomycotina</taxon>
        <taxon>Agaricomycetes</taxon>
        <taxon>Russulales</taxon>
        <taxon>Auriscalpiaceae</taxon>
        <taxon>Artomyces</taxon>
    </lineage>
</organism>
<dbReference type="EMBL" id="MU277211">
    <property type="protein sequence ID" value="KAI0061661.1"/>
    <property type="molecule type" value="Genomic_DNA"/>
</dbReference>
<evidence type="ECO:0000313" key="1">
    <source>
        <dbReference type="EMBL" id="KAI0061661.1"/>
    </source>
</evidence>
<reference evidence="1" key="1">
    <citation type="submission" date="2021-03" db="EMBL/GenBank/DDBJ databases">
        <authorList>
            <consortium name="DOE Joint Genome Institute"/>
            <person name="Ahrendt S."/>
            <person name="Looney B.P."/>
            <person name="Miyauchi S."/>
            <person name="Morin E."/>
            <person name="Drula E."/>
            <person name="Courty P.E."/>
            <person name="Chicoki N."/>
            <person name="Fauchery L."/>
            <person name="Kohler A."/>
            <person name="Kuo A."/>
            <person name="Labutti K."/>
            <person name="Pangilinan J."/>
            <person name="Lipzen A."/>
            <person name="Riley R."/>
            <person name="Andreopoulos W."/>
            <person name="He G."/>
            <person name="Johnson J."/>
            <person name="Barry K.W."/>
            <person name="Grigoriev I.V."/>
            <person name="Nagy L."/>
            <person name="Hibbett D."/>
            <person name="Henrissat B."/>
            <person name="Matheny P.B."/>
            <person name="Labbe J."/>
            <person name="Martin F."/>
        </authorList>
    </citation>
    <scope>NUCLEOTIDE SEQUENCE</scope>
    <source>
        <strain evidence="1">HHB10654</strain>
    </source>
</reference>
<evidence type="ECO:0000313" key="2">
    <source>
        <dbReference type="Proteomes" id="UP000814140"/>
    </source>
</evidence>
<protein>
    <submittedName>
        <fullName evidence="1">Uncharacterized protein</fullName>
    </submittedName>
</protein>
<comment type="caution">
    <text evidence="1">The sequence shown here is derived from an EMBL/GenBank/DDBJ whole genome shotgun (WGS) entry which is preliminary data.</text>
</comment>
<accession>A0ACB8T0K7</accession>
<keyword evidence="2" id="KW-1185">Reference proteome</keyword>
<proteinExistence type="predicted"/>
<reference evidence="1" key="2">
    <citation type="journal article" date="2022" name="New Phytol.">
        <title>Evolutionary transition to the ectomycorrhizal habit in the genomes of a hyperdiverse lineage of mushroom-forming fungi.</title>
        <authorList>
            <person name="Looney B."/>
            <person name="Miyauchi S."/>
            <person name="Morin E."/>
            <person name="Drula E."/>
            <person name="Courty P.E."/>
            <person name="Kohler A."/>
            <person name="Kuo A."/>
            <person name="LaButti K."/>
            <person name="Pangilinan J."/>
            <person name="Lipzen A."/>
            <person name="Riley R."/>
            <person name="Andreopoulos W."/>
            <person name="He G."/>
            <person name="Johnson J."/>
            <person name="Nolan M."/>
            <person name="Tritt A."/>
            <person name="Barry K.W."/>
            <person name="Grigoriev I.V."/>
            <person name="Nagy L.G."/>
            <person name="Hibbett D."/>
            <person name="Henrissat B."/>
            <person name="Matheny P.B."/>
            <person name="Labbe J."/>
            <person name="Martin F.M."/>
        </authorList>
    </citation>
    <scope>NUCLEOTIDE SEQUENCE</scope>
    <source>
        <strain evidence="1">HHB10654</strain>
    </source>
</reference>
<dbReference type="Proteomes" id="UP000814140">
    <property type="component" value="Unassembled WGS sequence"/>
</dbReference>
<name>A0ACB8T0K7_9AGAM</name>
<sequence>MQGQQEATASSPFGVRLAHLSRAALSRAQPCSARASSVALVPQFTPPQPSSSRLTPSGAATSRTLSWSRIVSAVNLNSAAASALRRLSPIYEAERGRRTSRVAYHSSILRSRLSTVRIAIEAAFAQCSSSWSAPDPCFVLAGFCSTVDSSNFRPERLLSATEAELHQVIAMAVILMSDAGGVPRQLACGPHRGC</sequence>
<gene>
    <name evidence="1" type="ORF">BV25DRAFT_730614</name>
</gene>